<proteinExistence type="predicted"/>
<name>A0A9W5WVM2_BABOV</name>
<evidence type="ECO:0000256" key="1">
    <source>
        <dbReference type="SAM" id="Phobius"/>
    </source>
</evidence>
<evidence type="ECO:0000313" key="3">
    <source>
        <dbReference type="EMBL" id="GFE55091.1"/>
    </source>
</evidence>
<dbReference type="GO" id="GO:0006506">
    <property type="term" value="P:GPI anchor biosynthetic process"/>
    <property type="evidence" value="ECO:0007669"/>
    <property type="project" value="InterPro"/>
</dbReference>
<feature type="transmembrane region" description="Helical" evidence="1">
    <location>
        <begin position="679"/>
        <end position="702"/>
    </location>
</feature>
<keyword evidence="1" id="KW-0812">Transmembrane</keyword>
<dbReference type="GO" id="GO:0016020">
    <property type="term" value="C:membrane"/>
    <property type="evidence" value="ECO:0007669"/>
    <property type="project" value="GOC"/>
</dbReference>
<evidence type="ECO:0000313" key="4">
    <source>
        <dbReference type="Proteomes" id="UP001057455"/>
    </source>
</evidence>
<gene>
    <name evidence="3" type="ORF">BaOVIS_024950</name>
</gene>
<dbReference type="Proteomes" id="UP001057455">
    <property type="component" value="Unassembled WGS sequence"/>
</dbReference>
<keyword evidence="1" id="KW-0472">Membrane</keyword>
<feature type="signal peptide" evidence="2">
    <location>
        <begin position="1"/>
        <end position="22"/>
    </location>
</feature>
<dbReference type="OrthoDB" id="364266at2759"/>
<dbReference type="EMBL" id="BLIY01000017">
    <property type="protein sequence ID" value="GFE55091.1"/>
    <property type="molecule type" value="Genomic_DNA"/>
</dbReference>
<dbReference type="InterPro" id="IPR040039">
    <property type="entry name" value="PIGX"/>
</dbReference>
<feature type="chain" id="PRO_5040816558" evidence="2">
    <location>
        <begin position="23"/>
        <end position="713"/>
    </location>
</feature>
<protein>
    <submittedName>
        <fullName evidence="3">Vesicular inhibitory amino acid transporter</fullName>
    </submittedName>
</protein>
<keyword evidence="4" id="KW-1185">Reference proteome</keyword>
<reference evidence="3" key="1">
    <citation type="submission" date="2019-12" db="EMBL/GenBank/DDBJ databases">
        <title>Genome sequence of Babesia ovis.</title>
        <authorList>
            <person name="Yamagishi J."/>
            <person name="Sevinc F."/>
            <person name="Xuan X."/>
        </authorList>
    </citation>
    <scope>NUCLEOTIDE SEQUENCE</scope>
    <source>
        <strain evidence="3">Selcuk</strain>
    </source>
</reference>
<keyword evidence="2" id="KW-0732">Signal</keyword>
<keyword evidence="1" id="KW-1133">Transmembrane helix</keyword>
<organism evidence="3 4">
    <name type="scientific">Babesia ovis</name>
    <dbReference type="NCBI Taxonomy" id="5869"/>
    <lineage>
        <taxon>Eukaryota</taxon>
        <taxon>Sar</taxon>
        <taxon>Alveolata</taxon>
        <taxon>Apicomplexa</taxon>
        <taxon>Aconoidasida</taxon>
        <taxon>Piroplasmida</taxon>
        <taxon>Babesiidae</taxon>
        <taxon>Babesia</taxon>
    </lineage>
</organism>
<sequence length="713" mass="82089">MINPLMCINILTIAIHLCCVAANGQQRHFAVFNVTESGHDAFLSKLPLMNDHVYLIYHNTHLDLDKDAAIANQDCYLPDNVQPGLSILSYRNPYLTRRYVDDASYVEAWCFTLTSVFLSAKLEVESATNGSFCTLNLFYNRCLKLNGREGSDNAIRYTKCLSELPNGMTIEDVYQFEKWARQCPMPLYGDKAQLYNIAEECNIALEQFPIDAIKLRHCFFHDLLSFDWVPYAEIQKKVDQYKTLSKFTHIQPPKKHDVWQYQRLHRVAEMALGLDKASNDLYNNVLQRSSDTKVKAIREFLSSHATNIRLQYFTAAFTSRNGERRNEFSFALSFECARDAPMPKFDFVTTEKGNISGAASAIGELEPLMDIGGMKAKLKYSDITGEGQHRMWTVSFTLNVIPLKRMLGFPSKIYLKVVHMLDNTLYLDNDELNRTFDRLDNEDMITKLRPAPTYIDHEKRMETASVRVIRTPFINVEDAEHRSSPIVWYGYIALDTWTLNYERLDIEYRLPIHVRYLHMNKGMTTEVRGAIKEEELGKFTETQYTTVTVGEPMLFFLDTTNNRQQESRDMPPLIQTYFSFRRRMSFLKLVGAGYRPSDPTKARSRNWWRRIYVSKDDNAATTGLPAEVCSPDRSGLAFATRSFSLERCPGKKEAKKHMDQHTYMVFTAPMGSFKDFNTVAVVTAITTVLVTIVTLIIIYKALVLMNNTTWKID</sequence>
<dbReference type="AlphaFoldDB" id="A0A9W5WVM2"/>
<evidence type="ECO:0000256" key="2">
    <source>
        <dbReference type="SAM" id="SignalP"/>
    </source>
</evidence>
<accession>A0A9W5WVM2</accession>
<comment type="caution">
    <text evidence="3">The sequence shown here is derived from an EMBL/GenBank/DDBJ whole genome shotgun (WGS) entry which is preliminary data.</text>
</comment>
<dbReference type="PANTHER" id="PTHR28650">
    <property type="entry name" value="PHOSPHATIDYLINOSITOL-GLYCAN BIOSYNTHESIS CLASS X PROTEIN"/>
    <property type="match status" value="1"/>
</dbReference>
<dbReference type="PANTHER" id="PTHR28650:SF1">
    <property type="entry name" value="PHOSPHATIDYLINOSITOL-GLYCAN BIOSYNTHESIS CLASS X PROTEIN"/>
    <property type="match status" value="1"/>
</dbReference>